<keyword evidence="3" id="KW-0547">Nucleotide-binding</keyword>
<name>A0A0G1LT55_9BACT</name>
<keyword evidence="3" id="KW-0067">ATP-binding</keyword>
<comment type="similarity">
    <text evidence="1">Belongs to the D-alanine--D-alanine ligase family.</text>
</comment>
<accession>A0A0G1LT55</accession>
<feature type="domain" description="ATP-grasp" evidence="4">
    <location>
        <begin position="370"/>
        <end position="582"/>
    </location>
</feature>
<dbReference type="Gene3D" id="3.30.470.20">
    <property type="entry name" value="ATP-grasp fold, B domain"/>
    <property type="match status" value="1"/>
</dbReference>
<dbReference type="PANTHER" id="PTHR23132">
    <property type="entry name" value="D-ALANINE--D-ALANINE LIGASE"/>
    <property type="match status" value="1"/>
</dbReference>
<proteinExistence type="inferred from homology"/>
<dbReference type="InterPro" id="IPR013815">
    <property type="entry name" value="ATP_grasp_subdomain_1"/>
</dbReference>
<evidence type="ECO:0000313" key="5">
    <source>
        <dbReference type="EMBL" id="KKT72032.1"/>
    </source>
</evidence>
<dbReference type="SMART" id="SM01209">
    <property type="entry name" value="GARS_A"/>
    <property type="match status" value="1"/>
</dbReference>
<dbReference type="SUPFAM" id="SSF56059">
    <property type="entry name" value="Glutathione synthetase ATP-binding domain-like"/>
    <property type="match status" value="1"/>
</dbReference>
<comment type="caution">
    <text evidence="5">The sequence shown here is derived from an EMBL/GenBank/DDBJ whole genome shotgun (WGS) entry which is preliminary data.</text>
</comment>
<evidence type="ECO:0000313" key="6">
    <source>
        <dbReference type="Proteomes" id="UP000034835"/>
    </source>
</evidence>
<keyword evidence="2 5" id="KW-0436">Ligase</keyword>
<organism evidence="5 6">
    <name type="scientific">Candidatus Collierbacteria bacterium GW2011_GWB1_44_6</name>
    <dbReference type="NCBI Taxonomy" id="1618384"/>
    <lineage>
        <taxon>Bacteria</taxon>
        <taxon>Candidatus Collieribacteriota</taxon>
    </lineage>
</organism>
<dbReference type="InterPro" id="IPR011095">
    <property type="entry name" value="Dala_Dala_lig_C"/>
</dbReference>
<dbReference type="GO" id="GO:0005524">
    <property type="term" value="F:ATP binding"/>
    <property type="evidence" value="ECO:0007669"/>
    <property type="project" value="UniProtKB-UniRule"/>
</dbReference>
<evidence type="ECO:0000256" key="3">
    <source>
        <dbReference type="PROSITE-ProRule" id="PRU00409"/>
    </source>
</evidence>
<dbReference type="EMBL" id="LCJG01000050">
    <property type="protein sequence ID" value="KKT72032.1"/>
    <property type="molecule type" value="Genomic_DNA"/>
</dbReference>
<protein>
    <submittedName>
        <fullName evidence="5">D-alanine-D-alanine ligase-like protein</fullName>
    </submittedName>
</protein>
<evidence type="ECO:0000259" key="4">
    <source>
        <dbReference type="PROSITE" id="PS50975"/>
    </source>
</evidence>
<dbReference type="GO" id="GO:0046872">
    <property type="term" value="F:metal ion binding"/>
    <property type="evidence" value="ECO:0007669"/>
    <property type="project" value="InterPro"/>
</dbReference>
<dbReference type="Proteomes" id="UP000034835">
    <property type="component" value="Unassembled WGS sequence"/>
</dbReference>
<evidence type="ECO:0000256" key="2">
    <source>
        <dbReference type="ARBA" id="ARBA00022598"/>
    </source>
</evidence>
<dbReference type="PANTHER" id="PTHR23132:SF23">
    <property type="entry name" value="D-ALANINE--D-ALANINE LIGASE B"/>
    <property type="match status" value="1"/>
</dbReference>
<dbReference type="PROSITE" id="PS50975">
    <property type="entry name" value="ATP_GRASP"/>
    <property type="match status" value="1"/>
</dbReference>
<evidence type="ECO:0000256" key="1">
    <source>
        <dbReference type="ARBA" id="ARBA00010871"/>
    </source>
</evidence>
<dbReference type="Gene3D" id="3.30.1490.20">
    <property type="entry name" value="ATP-grasp fold, A domain"/>
    <property type="match status" value="1"/>
</dbReference>
<dbReference type="GO" id="GO:0008716">
    <property type="term" value="F:D-alanine-D-alanine ligase activity"/>
    <property type="evidence" value="ECO:0007669"/>
    <property type="project" value="InterPro"/>
</dbReference>
<dbReference type="AlphaFoldDB" id="A0A0G1LT55"/>
<gene>
    <name evidence="5" type="ORF">UW68_C0050G0005</name>
</gene>
<reference evidence="5 6" key="1">
    <citation type="journal article" date="2015" name="Nature">
        <title>rRNA introns, odd ribosomes, and small enigmatic genomes across a large radiation of phyla.</title>
        <authorList>
            <person name="Brown C.T."/>
            <person name="Hug L.A."/>
            <person name="Thomas B.C."/>
            <person name="Sharon I."/>
            <person name="Castelle C.J."/>
            <person name="Singh A."/>
            <person name="Wilkins M.J."/>
            <person name="Williams K.H."/>
            <person name="Banfield J.F."/>
        </authorList>
    </citation>
    <scope>NUCLEOTIDE SEQUENCE [LARGE SCALE GENOMIC DNA]</scope>
</reference>
<dbReference type="STRING" id="1618384.UW68_C0050G0005"/>
<dbReference type="Pfam" id="PF07478">
    <property type="entry name" value="Dala_Dala_lig_C"/>
    <property type="match status" value="1"/>
</dbReference>
<feature type="non-terminal residue" evidence="5">
    <location>
        <position position="1"/>
    </location>
</feature>
<sequence length="587" mass="65707">QTVDDLYIGDNFDSGALWATAMSFITLDIGNIGLIKELVGRLNNIEGNKFAGGYAIHMASVAEIPEMISVEFALGQIQITEPVKSGSRRIVAQANCPLSKEISPYSIASFPKGDQLWSEDDAELFVEMKNRQERLLKIGQEEGFPALTPEKTIDTGLKILANPWGDVGRVMDKNTGTYRYYPSGLPSNVMNSHFVGNIDSAGITYYVGKLTPPPIEGREFETKITPEYRFGLKKIWEEAGIERDKFNRERLIRKHPWLFLDRKYNIDIIYDFVGEEENERELSAGQDTVNTANELVHALETLSHKVSLNAIKRETLDKHLDDLSGEVVFNQVEEDVLGYEVLKYLEMRNKIVTGVGSEGFRLSWDKVWVKEQLVKSEVPTPKYFVATPEKQANTHEVEFPLFVKAADDHGSLSITDSSLVKNLQELDKQVKWVKEEIGGPALVEEYIDGRELGVTVIGNGEKMLILPIKEILFGDEFGGRPKVVTYKAKWDVSSVDYSGTTKMSCPAVLTEQEGRAIEDAVRKSCKALMVRDYARFDIRLKDGVPYVIDYNANPAIGSRDASGLPAKVFGLSYPEFIQAIVAVALKR</sequence>
<dbReference type="InterPro" id="IPR011761">
    <property type="entry name" value="ATP-grasp"/>
</dbReference>